<dbReference type="PROSITE" id="PS00657">
    <property type="entry name" value="FORK_HEAD_1"/>
    <property type="match status" value="1"/>
</dbReference>
<feature type="region of interest" description="Disordered" evidence="7">
    <location>
        <begin position="625"/>
        <end position="698"/>
    </location>
</feature>
<feature type="domain" description="Fork-head" evidence="9">
    <location>
        <begin position="345"/>
        <end position="441"/>
    </location>
</feature>
<comment type="subcellular location">
    <subcellularLocation>
        <location evidence="1 6">Nucleus</location>
    </subcellularLocation>
</comment>
<evidence type="ECO:0000259" key="9">
    <source>
        <dbReference type="PROSITE" id="PS50039"/>
    </source>
</evidence>
<dbReference type="Gene3D" id="2.60.200.20">
    <property type="match status" value="1"/>
</dbReference>
<feature type="compositionally biased region" description="Basic and acidic residues" evidence="7">
    <location>
        <begin position="495"/>
        <end position="505"/>
    </location>
</feature>
<keyword evidence="2" id="KW-0805">Transcription regulation</keyword>
<feature type="region of interest" description="Disordered" evidence="7">
    <location>
        <begin position="257"/>
        <end position="320"/>
    </location>
</feature>
<keyword evidence="4" id="KW-0804">Transcription</keyword>
<feature type="compositionally biased region" description="Low complexity" evidence="7">
    <location>
        <begin position="659"/>
        <end position="671"/>
    </location>
</feature>
<dbReference type="CDD" id="cd22701">
    <property type="entry name" value="FHA_FKH1-like"/>
    <property type="match status" value="1"/>
</dbReference>
<comment type="caution">
    <text evidence="10">The sequence shown here is derived from an EMBL/GenBank/DDBJ whole genome shotgun (WGS) entry which is preliminary data.</text>
</comment>
<dbReference type="SMART" id="SM00339">
    <property type="entry name" value="FH"/>
    <property type="match status" value="1"/>
</dbReference>
<evidence type="ECO:0000256" key="6">
    <source>
        <dbReference type="PROSITE-ProRule" id="PRU00089"/>
    </source>
</evidence>
<sequence length="747" mass="80512">MPTPRRASQRTRRNSYRKETHAEQPEESSPSRPAKRRKQAAESPRDIPEEESSSLLADSSAANLNDETQIVARVAQHLTAPHDEPVRASKDHSNAIHESNKEGVQAYAKIAAQDWTFYVTKLAINIGRTSEPPPEYSDAYDPDTDPAFVHIDLGPSKMVSRQHAQIIFNTKSERWFLNVKGRNGVKINTMPWRLGQSKPLDSGDVIEIGGVEMMFVLPLETSPLHVHDVYLQRAGIPKTEPGLAAVDDTHALHKLRAMTPTGTTATDSSPRGSSTRNTLPRGQPTPQAIAPAPPDYKRLGTPPSARSRASVPGGHLLSPQFRDAPTMVVQPNDVDLSLDENKNLKPQYSYAQMITQAIMRTADGKLNLNGIYTFIMENYSYYKHQQAAGWQNSIRHNLSLNKAFEKVARSTEEPGKGMKWYILPEYRDEMIRTAYRGGRGGHRGSSNPSSPSQLNYVNQSPRDMAAKDQGSTRKRRVSPPGSPQPRSTLRGLHMTPDRSSRRLLPDETPGSDGSPLPRHRRGVGAAAVASAASKAANSSTTAAAAPAASDASARVAASESVPRSPTLTSAFLHDENSSSFVTPAPHRVELKLNPPSTLQRPSKHMPTSSPAPFWKYADIGSTPLRPASFDFSPPKTLGSGSGGGSGATLPASSSPPPAKTAGVGLPTSSPTRARRSSVHEPSAPTRDASSSKASEDTVAVAVAPPTVAPDTEEDRGFDLTKGFQSIGSYHAPVRHGLPVATAMNGNP</sequence>
<feature type="domain" description="FHA" evidence="8">
    <location>
        <begin position="124"/>
        <end position="188"/>
    </location>
</feature>
<feature type="compositionally biased region" description="Polar residues" evidence="7">
    <location>
        <begin position="594"/>
        <end position="610"/>
    </location>
</feature>
<evidence type="ECO:0000256" key="1">
    <source>
        <dbReference type="ARBA" id="ARBA00004123"/>
    </source>
</evidence>
<feature type="region of interest" description="Disordered" evidence="7">
    <location>
        <begin position="435"/>
        <end position="525"/>
    </location>
</feature>
<dbReference type="Pfam" id="PF00498">
    <property type="entry name" value="FHA"/>
    <property type="match status" value="1"/>
</dbReference>
<reference evidence="10 11" key="1">
    <citation type="journal article" date="2016" name="Genome Biol. Evol.">
        <title>Divergent and convergent evolution of fungal pathogenicity.</title>
        <authorList>
            <person name="Shang Y."/>
            <person name="Xiao G."/>
            <person name="Zheng P."/>
            <person name="Cen K."/>
            <person name="Zhan S."/>
            <person name="Wang C."/>
        </authorList>
    </citation>
    <scope>NUCLEOTIDE SEQUENCE [LARGE SCALE GENOMIC DNA]</scope>
    <source>
        <strain evidence="10 11">RCEF 264</strain>
    </source>
</reference>
<dbReference type="InterPro" id="IPR008984">
    <property type="entry name" value="SMAD_FHA_dom_sf"/>
</dbReference>
<dbReference type="PANTHER" id="PTHR45881:SF1">
    <property type="entry name" value="FORK HEAD PROTEIN HOMOLOG 2"/>
    <property type="match status" value="1"/>
</dbReference>
<dbReference type="GO" id="GO:0005634">
    <property type="term" value="C:nucleus"/>
    <property type="evidence" value="ECO:0007669"/>
    <property type="project" value="UniProtKB-SubCell"/>
</dbReference>
<dbReference type="PROSITE" id="PS50006">
    <property type="entry name" value="FHA_DOMAIN"/>
    <property type="match status" value="1"/>
</dbReference>
<dbReference type="SUPFAM" id="SSF49879">
    <property type="entry name" value="SMAD/FHA domain"/>
    <property type="match status" value="1"/>
</dbReference>
<dbReference type="Proteomes" id="UP000076874">
    <property type="component" value="Unassembled WGS sequence"/>
</dbReference>
<organism evidence="10 11">
    <name type="scientific">Niveomyces insectorum RCEF 264</name>
    <dbReference type="NCBI Taxonomy" id="1081102"/>
    <lineage>
        <taxon>Eukaryota</taxon>
        <taxon>Fungi</taxon>
        <taxon>Dikarya</taxon>
        <taxon>Ascomycota</taxon>
        <taxon>Pezizomycotina</taxon>
        <taxon>Sordariomycetes</taxon>
        <taxon>Hypocreomycetidae</taxon>
        <taxon>Hypocreales</taxon>
        <taxon>Cordycipitaceae</taxon>
        <taxon>Niveomyces</taxon>
    </lineage>
</organism>
<feature type="region of interest" description="Disordered" evidence="7">
    <location>
        <begin position="592"/>
        <end position="611"/>
    </location>
</feature>
<dbReference type="InterPro" id="IPR018122">
    <property type="entry name" value="TF_fork_head_CS_1"/>
</dbReference>
<dbReference type="InterPro" id="IPR001766">
    <property type="entry name" value="Fork_head_dom"/>
</dbReference>
<dbReference type="InterPro" id="IPR000253">
    <property type="entry name" value="FHA_dom"/>
</dbReference>
<dbReference type="GO" id="GO:0000981">
    <property type="term" value="F:DNA-binding transcription factor activity, RNA polymerase II-specific"/>
    <property type="evidence" value="ECO:0007669"/>
    <property type="project" value="TreeGrafter"/>
</dbReference>
<gene>
    <name evidence="10" type="ORF">SPI_02719</name>
</gene>
<dbReference type="Pfam" id="PF00250">
    <property type="entry name" value="Forkhead"/>
    <property type="match status" value="1"/>
</dbReference>
<name>A0A162JA56_9HYPO</name>
<feature type="region of interest" description="Disordered" evidence="7">
    <location>
        <begin position="1"/>
        <end position="57"/>
    </location>
</feature>
<dbReference type="EMBL" id="AZHD01000003">
    <property type="protein sequence ID" value="OAA65932.1"/>
    <property type="molecule type" value="Genomic_DNA"/>
</dbReference>
<dbReference type="PROSITE" id="PS50039">
    <property type="entry name" value="FORK_HEAD_3"/>
    <property type="match status" value="1"/>
</dbReference>
<dbReference type="Gene3D" id="1.10.10.10">
    <property type="entry name" value="Winged helix-like DNA-binding domain superfamily/Winged helix DNA-binding domain"/>
    <property type="match status" value="1"/>
</dbReference>
<evidence type="ECO:0000259" key="8">
    <source>
        <dbReference type="PROSITE" id="PS50006"/>
    </source>
</evidence>
<keyword evidence="5 6" id="KW-0539">Nucleus</keyword>
<proteinExistence type="predicted"/>
<protein>
    <submittedName>
        <fullName evidence="10">Forkhead transcription factor fkh1</fullName>
    </submittedName>
</protein>
<keyword evidence="3 6" id="KW-0238">DNA-binding</keyword>
<evidence type="ECO:0000256" key="4">
    <source>
        <dbReference type="ARBA" id="ARBA00023163"/>
    </source>
</evidence>
<accession>A0A162JA56</accession>
<feature type="DNA-binding region" description="Fork-head" evidence="6">
    <location>
        <begin position="345"/>
        <end position="441"/>
    </location>
</feature>
<feature type="compositionally biased region" description="Polar residues" evidence="7">
    <location>
        <begin position="260"/>
        <end position="280"/>
    </location>
</feature>
<dbReference type="PROSITE" id="PS00658">
    <property type="entry name" value="FORK_HEAD_2"/>
    <property type="match status" value="1"/>
</dbReference>
<dbReference type="OrthoDB" id="5954824at2759"/>
<dbReference type="GO" id="GO:0000978">
    <property type="term" value="F:RNA polymerase II cis-regulatory region sequence-specific DNA binding"/>
    <property type="evidence" value="ECO:0007669"/>
    <property type="project" value="TreeGrafter"/>
</dbReference>
<dbReference type="STRING" id="1081102.A0A162JA56"/>
<keyword evidence="11" id="KW-1185">Reference proteome</keyword>
<dbReference type="InterPro" id="IPR036388">
    <property type="entry name" value="WH-like_DNA-bd_sf"/>
</dbReference>
<dbReference type="FunFam" id="1.10.10.10:FF:000030">
    <property type="entry name" value="Forkhead box protein K2"/>
    <property type="match status" value="1"/>
</dbReference>
<evidence type="ECO:0000313" key="11">
    <source>
        <dbReference type="Proteomes" id="UP000076874"/>
    </source>
</evidence>
<dbReference type="SUPFAM" id="SSF46785">
    <property type="entry name" value="Winged helix' DNA-binding domain"/>
    <property type="match status" value="1"/>
</dbReference>
<dbReference type="PRINTS" id="PR00053">
    <property type="entry name" value="FORKHEAD"/>
</dbReference>
<dbReference type="InterPro" id="IPR030456">
    <property type="entry name" value="TF_fork_head_CS_2"/>
</dbReference>
<evidence type="ECO:0000256" key="2">
    <source>
        <dbReference type="ARBA" id="ARBA00023015"/>
    </source>
</evidence>
<evidence type="ECO:0000313" key="10">
    <source>
        <dbReference type="EMBL" id="OAA65932.1"/>
    </source>
</evidence>
<dbReference type="InterPro" id="IPR036390">
    <property type="entry name" value="WH_DNA-bd_sf"/>
</dbReference>
<evidence type="ECO:0000256" key="5">
    <source>
        <dbReference type="ARBA" id="ARBA00023242"/>
    </source>
</evidence>
<evidence type="ECO:0000256" key="3">
    <source>
        <dbReference type="ARBA" id="ARBA00023125"/>
    </source>
</evidence>
<dbReference type="CDD" id="cd00059">
    <property type="entry name" value="FH_FOX"/>
    <property type="match status" value="1"/>
</dbReference>
<dbReference type="AlphaFoldDB" id="A0A162JA56"/>
<evidence type="ECO:0000256" key="7">
    <source>
        <dbReference type="SAM" id="MobiDB-lite"/>
    </source>
</evidence>
<dbReference type="PANTHER" id="PTHR45881">
    <property type="entry name" value="CHECKPOINT SUPPRESSOR 1-LIKE, ISOFORM A-RELATED"/>
    <property type="match status" value="1"/>
</dbReference>